<accession>A0A9N9JLK9</accession>
<reference evidence="2" key="1">
    <citation type="submission" date="2021-06" db="EMBL/GenBank/DDBJ databases">
        <authorList>
            <person name="Kallberg Y."/>
            <person name="Tangrot J."/>
            <person name="Rosling A."/>
        </authorList>
    </citation>
    <scope>NUCLEOTIDE SEQUENCE</scope>
    <source>
        <strain evidence="2">FL966</strain>
    </source>
</reference>
<evidence type="ECO:0000313" key="3">
    <source>
        <dbReference type="Proteomes" id="UP000789759"/>
    </source>
</evidence>
<feature type="non-terminal residue" evidence="2">
    <location>
        <position position="1"/>
    </location>
</feature>
<gene>
    <name evidence="2" type="ORF">CPELLU_LOCUS16715</name>
</gene>
<name>A0A9N9JLK9_9GLOM</name>
<dbReference type="EMBL" id="CAJVQA010025564">
    <property type="protein sequence ID" value="CAG8786448.1"/>
    <property type="molecule type" value="Genomic_DNA"/>
</dbReference>
<protein>
    <submittedName>
        <fullName evidence="2">6927_t:CDS:1</fullName>
    </submittedName>
</protein>
<proteinExistence type="predicted"/>
<keyword evidence="3" id="KW-1185">Reference proteome</keyword>
<dbReference type="AlphaFoldDB" id="A0A9N9JLK9"/>
<feature type="compositionally biased region" description="Low complexity" evidence="1">
    <location>
        <begin position="147"/>
        <end position="157"/>
    </location>
</feature>
<dbReference type="Proteomes" id="UP000789759">
    <property type="component" value="Unassembled WGS sequence"/>
</dbReference>
<feature type="region of interest" description="Disordered" evidence="1">
    <location>
        <begin position="147"/>
        <end position="181"/>
    </location>
</feature>
<comment type="caution">
    <text evidence="2">The sequence shown here is derived from an EMBL/GenBank/DDBJ whole genome shotgun (WGS) entry which is preliminary data.</text>
</comment>
<evidence type="ECO:0000313" key="2">
    <source>
        <dbReference type="EMBL" id="CAG8786448.1"/>
    </source>
</evidence>
<evidence type="ECO:0000256" key="1">
    <source>
        <dbReference type="SAM" id="MobiDB-lite"/>
    </source>
</evidence>
<organism evidence="2 3">
    <name type="scientific">Cetraspora pellucida</name>
    <dbReference type="NCBI Taxonomy" id="1433469"/>
    <lineage>
        <taxon>Eukaryota</taxon>
        <taxon>Fungi</taxon>
        <taxon>Fungi incertae sedis</taxon>
        <taxon>Mucoromycota</taxon>
        <taxon>Glomeromycotina</taxon>
        <taxon>Glomeromycetes</taxon>
        <taxon>Diversisporales</taxon>
        <taxon>Gigasporaceae</taxon>
        <taxon>Cetraspora</taxon>
    </lineage>
</organism>
<sequence>WLWALKNNGPISCITFPEEIFLPLITLTVKGISFTLKVDAPKSIKNARFTFDSSNKCKLSPIVRVFVGNLGDSLLEVGSLERFCLHSNSLLSHHTAFDIASFNDVGPSRLNAGLVPWISFHILLAAVLDLSISPKVASNFFIKASKSSSSSDHFSNKVANQARADPVSKLPRSPTCVRSSW</sequence>